<keyword evidence="1" id="KW-0732">Signal</keyword>
<comment type="caution">
    <text evidence="2">The sequence shown here is derived from an EMBL/GenBank/DDBJ whole genome shotgun (WGS) entry which is preliminary data.</text>
</comment>
<feature type="signal peptide" evidence="1">
    <location>
        <begin position="1"/>
        <end position="24"/>
    </location>
</feature>
<evidence type="ECO:0000256" key="1">
    <source>
        <dbReference type="SAM" id="SignalP"/>
    </source>
</evidence>
<sequence>MSRSPLLLSLAAAAALTFAAPVYAQDPGHVVVAIYRVAPGKQMEFLKWMATREAIDREAGVGATQWYAHMSGDSWDYVAISPDVDDATSDKIDEMTRKRGLKAGPQGGLEFRAMVASHTDTLAAGPLTAAQMVDRASKP</sequence>
<dbReference type="EMBL" id="JAVDVY010000001">
    <property type="protein sequence ID" value="MDR7134237.1"/>
    <property type="molecule type" value="Genomic_DNA"/>
</dbReference>
<proteinExistence type="predicted"/>
<name>A0ABU1W9V1_9GAMM</name>
<keyword evidence="3" id="KW-1185">Reference proteome</keyword>
<reference evidence="2 3" key="1">
    <citation type="submission" date="2023-07" db="EMBL/GenBank/DDBJ databases">
        <title>Sorghum-associated microbial communities from plants grown in Nebraska, USA.</title>
        <authorList>
            <person name="Schachtman D."/>
        </authorList>
    </citation>
    <scope>NUCLEOTIDE SEQUENCE [LARGE SCALE GENOMIC DNA]</scope>
    <source>
        <strain evidence="2 3">BE198</strain>
    </source>
</reference>
<evidence type="ECO:0000313" key="2">
    <source>
        <dbReference type="EMBL" id="MDR7134237.1"/>
    </source>
</evidence>
<feature type="chain" id="PRO_5046747941" evidence="1">
    <location>
        <begin position="25"/>
        <end position="139"/>
    </location>
</feature>
<evidence type="ECO:0000313" key="3">
    <source>
        <dbReference type="Proteomes" id="UP001251524"/>
    </source>
</evidence>
<accession>A0ABU1W9V1</accession>
<organism evidence="2 3">
    <name type="scientific">Lysobacter niastensis</name>
    <dbReference type="NCBI Taxonomy" id="380629"/>
    <lineage>
        <taxon>Bacteria</taxon>
        <taxon>Pseudomonadati</taxon>
        <taxon>Pseudomonadota</taxon>
        <taxon>Gammaproteobacteria</taxon>
        <taxon>Lysobacterales</taxon>
        <taxon>Lysobacteraceae</taxon>
        <taxon>Lysobacter</taxon>
    </lineage>
</organism>
<gene>
    <name evidence="2" type="ORF">J2X06_001421</name>
</gene>
<dbReference type="Proteomes" id="UP001251524">
    <property type="component" value="Unassembled WGS sequence"/>
</dbReference>
<protein>
    <submittedName>
        <fullName evidence="2">Uncharacterized protein</fullName>
    </submittedName>
</protein>
<dbReference type="RefSeq" id="WP_310060147.1">
    <property type="nucleotide sequence ID" value="NZ_JAVDVY010000001.1"/>
</dbReference>